<evidence type="ECO:0000259" key="7">
    <source>
        <dbReference type="Pfam" id="PF04542"/>
    </source>
</evidence>
<dbReference type="PANTHER" id="PTHR43133:SF57">
    <property type="entry name" value="RNA POLYMERASE SIGMA-70 FACTOR"/>
    <property type="match status" value="1"/>
</dbReference>
<dbReference type="Gene3D" id="1.10.1740.10">
    <property type="match status" value="1"/>
</dbReference>
<dbReference type="RefSeq" id="WP_257533111.1">
    <property type="nucleotide sequence ID" value="NZ_JANKAS010000019.1"/>
</dbReference>
<keyword evidence="3 6" id="KW-0731">Sigma factor</keyword>
<dbReference type="Pfam" id="PF04542">
    <property type="entry name" value="Sigma70_r2"/>
    <property type="match status" value="1"/>
</dbReference>
<dbReference type="EMBL" id="JANKAS010000019">
    <property type="protein sequence ID" value="MCR1900115.1"/>
    <property type="molecule type" value="Genomic_DNA"/>
</dbReference>
<accession>A0AAE3HGA4</accession>
<feature type="domain" description="RNA polymerase sigma factor 70 region 4 type 2" evidence="8">
    <location>
        <begin position="95"/>
        <end position="145"/>
    </location>
</feature>
<proteinExistence type="inferred from homology"/>
<evidence type="ECO:0000259" key="8">
    <source>
        <dbReference type="Pfam" id="PF08281"/>
    </source>
</evidence>
<comment type="similarity">
    <text evidence="1 6">Belongs to the sigma-70 factor family. ECF subfamily.</text>
</comment>
<dbReference type="InterPro" id="IPR013324">
    <property type="entry name" value="RNA_pol_sigma_r3/r4-like"/>
</dbReference>
<dbReference type="SUPFAM" id="SSF88659">
    <property type="entry name" value="Sigma3 and sigma4 domains of RNA polymerase sigma factors"/>
    <property type="match status" value="1"/>
</dbReference>
<evidence type="ECO:0000256" key="6">
    <source>
        <dbReference type="RuleBase" id="RU000716"/>
    </source>
</evidence>
<reference evidence="9" key="1">
    <citation type="submission" date="2022-07" db="EMBL/GenBank/DDBJ databases">
        <title>Enhanced cultured diversity of the mouse gut microbiota enables custom-made synthetic communities.</title>
        <authorList>
            <person name="Afrizal A."/>
        </authorList>
    </citation>
    <scope>NUCLEOTIDE SEQUENCE</scope>
    <source>
        <strain evidence="9">DSM 28593</strain>
    </source>
</reference>
<evidence type="ECO:0000256" key="2">
    <source>
        <dbReference type="ARBA" id="ARBA00023015"/>
    </source>
</evidence>
<dbReference type="GO" id="GO:0006352">
    <property type="term" value="P:DNA-templated transcription initiation"/>
    <property type="evidence" value="ECO:0007669"/>
    <property type="project" value="InterPro"/>
</dbReference>
<dbReference type="GO" id="GO:0016987">
    <property type="term" value="F:sigma factor activity"/>
    <property type="evidence" value="ECO:0007669"/>
    <property type="project" value="UniProtKB-KW"/>
</dbReference>
<organism evidence="9 10">
    <name type="scientific">Irregularibacter muris</name>
    <dbReference type="NCBI Taxonomy" id="1796619"/>
    <lineage>
        <taxon>Bacteria</taxon>
        <taxon>Bacillati</taxon>
        <taxon>Bacillota</taxon>
        <taxon>Clostridia</taxon>
        <taxon>Eubacteriales</taxon>
        <taxon>Eubacteriaceae</taxon>
        <taxon>Irregularibacter</taxon>
    </lineage>
</organism>
<dbReference type="PANTHER" id="PTHR43133">
    <property type="entry name" value="RNA POLYMERASE ECF-TYPE SIGMA FACTO"/>
    <property type="match status" value="1"/>
</dbReference>
<dbReference type="InterPro" id="IPR036388">
    <property type="entry name" value="WH-like_DNA-bd_sf"/>
</dbReference>
<evidence type="ECO:0000256" key="5">
    <source>
        <dbReference type="ARBA" id="ARBA00023163"/>
    </source>
</evidence>
<feature type="domain" description="RNA polymerase sigma-70 region 2" evidence="7">
    <location>
        <begin position="7"/>
        <end position="68"/>
    </location>
</feature>
<dbReference type="GO" id="GO:0003677">
    <property type="term" value="F:DNA binding"/>
    <property type="evidence" value="ECO:0007669"/>
    <property type="project" value="UniProtKB-KW"/>
</dbReference>
<keyword evidence="10" id="KW-1185">Reference proteome</keyword>
<evidence type="ECO:0000256" key="1">
    <source>
        <dbReference type="ARBA" id="ARBA00010641"/>
    </source>
</evidence>
<evidence type="ECO:0000313" key="9">
    <source>
        <dbReference type="EMBL" id="MCR1900115.1"/>
    </source>
</evidence>
<keyword evidence="2 6" id="KW-0805">Transcription regulation</keyword>
<comment type="caution">
    <text evidence="9">The sequence shown here is derived from an EMBL/GenBank/DDBJ whole genome shotgun (WGS) entry which is preliminary data.</text>
</comment>
<protein>
    <recommendedName>
        <fullName evidence="6">RNA polymerase sigma factor</fullName>
    </recommendedName>
</protein>
<dbReference type="InterPro" id="IPR013249">
    <property type="entry name" value="RNA_pol_sigma70_r4_t2"/>
</dbReference>
<dbReference type="AlphaFoldDB" id="A0AAE3HGA4"/>
<dbReference type="InterPro" id="IPR039425">
    <property type="entry name" value="RNA_pol_sigma-70-like"/>
</dbReference>
<name>A0AAE3HGA4_9FIRM</name>
<dbReference type="Gene3D" id="1.10.10.10">
    <property type="entry name" value="Winged helix-like DNA-binding domain superfamily/Winged helix DNA-binding domain"/>
    <property type="match status" value="1"/>
</dbReference>
<dbReference type="NCBIfam" id="TIGR02937">
    <property type="entry name" value="sigma70-ECF"/>
    <property type="match status" value="1"/>
</dbReference>
<evidence type="ECO:0000313" key="10">
    <source>
        <dbReference type="Proteomes" id="UP001205748"/>
    </source>
</evidence>
<dbReference type="InterPro" id="IPR000838">
    <property type="entry name" value="RNA_pol_sigma70_ECF_CS"/>
</dbReference>
<dbReference type="Proteomes" id="UP001205748">
    <property type="component" value="Unassembled WGS sequence"/>
</dbReference>
<keyword evidence="4 6" id="KW-0238">DNA-binding</keyword>
<dbReference type="InterPro" id="IPR014284">
    <property type="entry name" value="RNA_pol_sigma-70_dom"/>
</dbReference>
<dbReference type="SUPFAM" id="SSF88946">
    <property type="entry name" value="Sigma2 domain of RNA polymerase sigma factors"/>
    <property type="match status" value="1"/>
</dbReference>
<dbReference type="PROSITE" id="PS01063">
    <property type="entry name" value="SIGMA70_ECF"/>
    <property type="match status" value="1"/>
</dbReference>
<dbReference type="Pfam" id="PF08281">
    <property type="entry name" value="Sigma70_r4_2"/>
    <property type="match status" value="1"/>
</dbReference>
<sequence>MATWQSLYRFIYYKVQNREEAEDITQETYLKALSYMQKKNNKIEKHISFLKTVALNIIRDKGRKTKRRGTSINIDGINPGEIALEDPTESIIEKETIQEALMLLGKEQRMVINLRIIKGYSVSDTAKRMDKSENNIRVIQYRAIENLTKILKWGE</sequence>
<dbReference type="InterPro" id="IPR007627">
    <property type="entry name" value="RNA_pol_sigma70_r2"/>
</dbReference>
<keyword evidence="5 6" id="KW-0804">Transcription</keyword>
<dbReference type="InterPro" id="IPR013325">
    <property type="entry name" value="RNA_pol_sigma_r2"/>
</dbReference>
<evidence type="ECO:0000256" key="4">
    <source>
        <dbReference type="ARBA" id="ARBA00023125"/>
    </source>
</evidence>
<gene>
    <name evidence="9" type="ORF">NSA47_14190</name>
</gene>
<evidence type="ECO:0000256" key="3">
    <source>
        <dbReference type="ARBA" id="ARBA00023082"/>
    </source>
</evidence>
<dbReference type="GO" id="GO:0006950">
    <property type="term" value="P:response to stress"/>
    <property type="evidence" value="ECO:0007669"/>
    <property type="project" value="UniProtKB-ARBA"/>
</dbReference>